<dbReference type="AlphaFoldDB" id="A0A6A0HDA0"/>
<dbReference type="SMART" id="SM00355">
    <property type="entry name" value="ZnF_C2H2"/>
    <property type="match status" value="2"/>
</dbReference>
<reference evidence="11" key="1">
    <citation type="submission" date="2014-08" db="EMBL/GenBank/DDBJ databases">
        <authorList>
            <person name="Murali S."/>
            <person name="Richards S."/>
            <person name="Bandaranaike D."/>
            <person name="Bellair M."/>
            <person name="Blankenburg K."/>
            <person name="Chao H."/>
            <person name="Dinh H."/>
            <person name="Doddapaneni H."/>
            <person name="Dugan-Rocha S."/>
            <person name="Elkadiri S."/>
            <person name="Gnanaolivu R."/>
            <person name="Hughes D."/>
            <person name="Lee S."/>
            <person name="Li M."/>
            <person name="Ming W."/>
            <person name="Munidasa M."/>
            <person name="Muniz J."/>
            <person name="Nguyen L."/>
            <person name="Osuji N."/>
            <person name="Pu L.-L."/>
            <person name="Puazo M."/>
            <person name="Skinner E."/>
            <person name="Qu C."/>
            <person name="Quiroz J."/>
            <person name="Raj R."/>
            <person name="Weissenberger G."/>
            <person name="Xin Y."/>
            <person name="Zou X."/>
            <person name="Han Y."/>
            <person name="Worley K."/>
            <person name="Muzny D."/>
            <person name="Gibbs R."/>
        </authorList>
    </citation>
    <scope>NUCLEOTIDE SEQUENCE</scope>
    <source>
        <strain evidence="11">HAZT.00-mixed</strain>
        <tissue evidence="11">Whole organism</tissue>
    </source>
</reference>
<keyword evidence="2" id="KW-0479">Metal-binding</keyword>
<dbReference type="PROSITE" id="PS50157">
    <property type="entry name" value="ZINC_FINGER_C2H2_2"/>
    <property type="match status" value="1"/>
</dbReference>
<proteinExistence type="inferred from homology"/>
<dbReference type="GO" id="GO:0005634">
    <property type="term" value="C:nucleus"/>
    <property type="evidence" value="ECO:0007669"/>
    <property type="project" value="UniProtKB-SubCell"/>
</dbReference>
<dbReference type="Gene3D" id="3.30.160.60">
    <property type="entry name" value="Classic Zinc Finger"/>
    <property type="match status" value="2"/>
</dbReference>
<keyword evidence="3" id="KW-0677">Repeat</keyword>
<sequence>MYRCMGAVAVPQFPVRELYKRLSSSRGERRDQTLPPEPRRTTEEDDSVFSSANLLRYATTNRRKFERSDADDEKDLDLTLMSDPKLLFLGEGTSSLMLPGGSSSSVEGPNSFPCPVCGRFFARQWHLKRHMNIHLAVKPFNCPFCPHAANVKSNLQVHIKNMHNDLVLSPTFN</sequence>
<dbReference type="PROSITE" id="PS00028">
    <property type="entry name" value="ZINC_FINGER_C2H2_1"/>
    <property type="match status" value="1"/>
</dbReference>
<protein>
    <recommendedName>
        <fullName evidence="10">C2H2-type domain-containing protein</fullName>
    </recommendedName>
</protein>
<evidence type="ECO:0000259" key="10">
    <source>
        <dbReference type="PROSITE" id="PS50157"/>
    </source>
</evidence>
<reference evidence="11" key="2">
    <citation type="journal article" date="2018" name="Environ. Sci. Technol.">
        <title>The Toxicogenome of Hyalella azteca: A Model for Sediment Ecotoxicology and Evolutionary Toxicology.</title>
        <authorList>
            <person name="Poynton H.C."/>
            <person name="Hasenbein S."/>
            <person name="Benoit J.B."/>
            <person name="Sepulveda M.S."/>
            <person name="Poelchau M.F."/>
            <person name="Hughes D.S.T."/>
            <person name="Murali S.C."/>
            <person name="Chen S."/>
            <person name="Glastad K.M."/>
            <person name="Goodisman M.A.D."/>
            <person name="Werren J.H."/>
            <person name="Vineis J.H."/>
            <person name="Bowen J.L."/>
            <person name="Friedrich M."/>
            <person name="Jones J."/>
            <person name="Robertson H.M."/>
            <person name="Feyereisen R."/>
            <person name="Mechler-Hickson A."/>
            <person name="Mathers N."/>
            <person name="Lee C.E."/>
            <person name="Colbourne J.K."/>
            <person name="Biales A."/>
            <person name="Johnston J.S."/>
            <person name="Wellborn G.A."/>
            <person name="Rosendale A.J."/>
            <person name="Cridge A.G."/>
            <person name="Munoz-Torres M.C."/>
            <person name="Bain P.A."/>
            <person name="Manny A.R."/>
            <person name="Major K.M."/>
            <person name="Lambert F.N."/>
            <person name="Vulpe C.D."/>
            <person name="Tuck P."/>
            <person name="Blalock B.J."/>
            <person name="Lin Y.Y."/>
            <person name="Smith M.E."/>
            <person name="Ochoa-Acuna H."/>
            <person name="Chen M.M."/>
            <person name="Childers C.P."/>
            <person name="Qu J."/>
            <person name="Dugan S."/>
            <person name="Lee S.L."/>
            <person name="Chao H."/>
            <person name="Dinh H."/>
            <person name="Han Y."/>
            <person name="Doddapaneni H."/>
            <person name="Worley K.C."/>
            <person name="Muzny D.M."/>
            <person name="Gibbs R.A."/>
            <person name="Richards S."/>
        </authorList>
    </citation>
    <scope>NUCLEOTIDE SEQUENCE</scope>
    <source>
        <strain evidence="11">HAZT.00-mixed</strain>
        <tissue evidence="11">Whole organism</tissue>
    </source>
</reference>
<dbReference type="SUPFAM" id="SSF57667">
    <property type="entry name" value="beta-beta-alpha zinc fingers"/>
    <property type="match status" value="1"/>
</dbReference>
<comment type="similarity">
    <text evidence="7">Belongs to the snail C2H2-type zinc-finger protein family.</text>
</comment>
<dbReference type="InterPro" id="IPR013087">
    <property type="entry name" value="Znf_C2H2_type"/>
</dbReference>
<evidence type="ECO:0000313" key="11">
    <source>
        <dbReference type="EMBL" id="KAA0203221.1"/>
    </source>
</evidence>
<feature type="compositionally biased region" description="Basic and acidic residues" evidence="9">
    <location>
        <begin position="26"/>
        <end position="42"/>
    </location>
</feature>
<dbReference type="InterPro" id="IPR036236">
    <property type="entry name" value="Znf_C2H2_sf"/>
</dbReference>
<evidence type="ECO:0000256" key="1">
    <source>
        <dbReference type="ARBA" id="ARBA00004123"/>
    </source>
</evidence>
<gene>
    <name evidence="11" type="ORF">HAZT_HAZT000639</name>
</gene>
<dbReference type="EMBL" id="JQDR03002126">
    <property type="protein sequence ID" value="KAA0203221.1"/>
    <property type="molecule type" value="Genomic_DNA"/>
</dbReference>
<evidence type="ECO:0000256" key="9">
    <source>
        <dbReference type="SAM" id="MobiDB-lite"/>
    </source>
</evidence>
<organism evidence="11">
    <name type="scientific">Hyalella azteca</name>
    <name type="common">Amphipod</name>
    <dbReference type="NCBI Taxonomy" id="294128"/>
    <lineage>
        <taxon>Eukaryota</taxon>
        <taxon>Metazoa</taxon>
        <taxon>Ecdysozoa</taxon>
        <taxon>Arthropoda</taxon>
        <taxon>Crustacea</taxon>
        <taxon>Multicrustacea</taxon>
        <taxon>Malacostraca</taxon>
        <taxon>Eumalacostraca</taxon>
        <taxon>Peracarida</taxon>
        <taxon>Amphipoda</taxon>
        <taxon>Senticaudata</taxon>
        <taxon>Talitrida</taxon>
        <taxon>Talitroidea</taxon>
        <taxon>Hyalellidae</taxon>
        <taxon>Hyalella</taxon>
    </lineage>
</organism>
<feature type="region of interest" description="Disordered" evidence="9">
    <location>
        <begin position="22"/>
        <end position="47"/>
    </location>
</feature>
<evidence type="ECO:0000256" key="4">
    <source>
        <dbReference type="ARBA" id="ARBA00022771"/>
    </source>
</evidence>
<dbReference type="Pfam" id="PF00096">
    <property type="entry name" value="zf-C2H2"/>
    <property type="match status" value="1"/>
</dbReference>
<keyword evidence="6" id="KW-0539">Nucleus</keyword>
<comment type="subcellular location">
    <subcellularLocation>
        <location evidence="1">Nucleus</location>
    </subcellularLocation>
</comment>
<dbReference type="InterPro" id="IPR050527">
    <property type="entry name" value="Snail/Krueppel_Znf"/>
</dbReference>
<evidence type="ECO:0000256" key="5">
    <source>
        <dbReference type="ARBA" id="ARBA00022833"/>
    </source>
</evidence>
<dbReference type="GO" id="GO:0000978">
    <property type="term" value="F:RNA polymerase II cis-regulatory region sequence-specific DNA binding"/>
    <property type="evidence" value="ECO:0007669"/>
    <property type="project" value="TreeGrafter"/>
</dbReference>
<dbReference type="GO" id="GO:0008270">
    <property type="term" value="F:zinc ion binding"/>
    <property type="evidence" value="ECO:0007669"/>
    <property type="project" value="UniProtKB-KW"/>
</dbReference>
<dbReference type="Proteomes" id="UP000711488">
    <property type="component" value="Unassembled WGS sequence"/>
</dbReference>
<dbReference type="GO" id="GO:0000981">
    <property type="term" value="F:DNA-binding transcription factor activity, RNA polymerase II-specific"/>
    <property type="evidence" value="ECO:0007669"/>
    <property type="project" value="TreeGrafter"/>
</dbReference>
<evidence type="ECO:0000256" key="7">
    <source>
        <dbReference type="ARBA" id="ARBA00037948"/>
    </source>
</evidence>
<evidence type="ECO:0000256" key="6">
    <source>
        <dbReference type="ARBA" id="ARBA00023242"/>
    </source>
</evidence>
<evidence type="ECO:0000256" key="2">
    <source>
        <dbReference type="ARBA" id="ARBA00022723"/>
    </source>
</evidence>
<feature type="domain" description="C2H2-type" evidence="10">
    <location>
        <begin position="112"/>
        <end position="139"/>
    </location>
</feature>
<reference evidence="11" key="3">
    <citation type="submission" date="2019-06" db="EMBL/GenBank/DDBJ databases">
        <authorList>
            <person name="Poynton C."/>
            <person name="Hasenbein S."/>
            <person name="Benoit J.B."/>
            <person name="Sepulveda M.S."/>
            <person name="Poelchau M.F."/>
            <person name="Murali S.C."/>
            <person name="Chen S."/>
            <person name="Glastad K.M."/>
            <person name="Werren J.H."/>
            <person name="Vineis J.H."/>
            <person name="Bowen J.L."/>
            <person name="Friedrich M."/>
            <person name="Jones J."/>
            <person name="Robertson H.M."/>
            <person name="Feyereisen R."/>
            <person name="Mechler-Hickson A."/>
            <person name="Mathers N."/>
            <person name="Lee C.E."/>
            <person name="Colbourne J.K."/>
            <person name="Biales A."/>
            <person name="Johnston J.S."/>
            <person name="Wellborn G.A."/>
            <person name="Rosendale A.J."/>
            <person name="Cridge A.G."/>
            <person name="Munoz-Torres M.C."/>
            <person name="Bain P.A."/>
            <person name="Manny A.R."/>
            <person name="Major K.M."/>
            <person name="Lambert F.N."/>
            <person name="Vulpe C.D."/>
            <person name="Tuck P."/>
            <person name="Blalock B.J."/>
            <person name="Lin Y.-Y."/>
            <person name="Smith M.E."/>
            <person name="Ochoa-Acuna H."/>
            <person name="Chen M.-J.M."/>
            <person name="Childers C.P."/>
            <person name="Qu J."/>
            <person name="Dugan S."/>
            <person name="Lee S.L."/>
            <person name="Chao H."/>
            <person name="Dinh H."/>
            <person name="Han Y."/>
            <person name="Doddapaneni H."/>
            <person name="Worley K.C."/>
            <person name="Muzny D.M."/>
            <person name="Gibbs R.A."/>
            <person name="Richards S."/>
        </authorList>
    </citation>
    <scope>NUCLEOTIDE SEQUENCE</scope>
    <source>
        <strain evidence="11">HAZT.00-mixed</strain>
        <tissue evidence="11">Whole organism</tissue>
    </source>
</reference>
<accession>A0A6A0HDA0</accession>
<evidence type="ECO:0000256" key="3">
    <source>
        <dbReference type="ARBA" id="ARBA00022737"/>
    </source>
</evidence>
<keyword evidence="4 8" id="KW-0863">Zinc-finger</keyword>
<name>A0A6A0HDA0_HYAAZ</name>
<dbReference type="PANTHER" id="PTHR24388">
    <property type="entry name" value="ZINC FINGER PROTEIN"/>
    <property type="match status" value="1"/>
</dbReference>
<evidence type="ECO:0000256" key="8">
    <source>
        <dbReference type="PROSITE-ProRule" id="PRU00042"/>
    </source>
</evidence>
<keyword evidence="5" id="KW-0862">Zinc</keyword>
<dbReference type="PANTHER" id="PTHR24388:SF54">
    <property type="entry name" value="PROTEIN ESCARGOT"/>
    <property type="match status" value="1"/>
</dbReference>
<dbReference type="FunFam" id="3.30.160.60:FF:000100">
    <property type="entry name" value="Zinc finger 45-like"/>
    <property type="match status" value="1"/>
</dbReference>
<comment type="caution">
    <text evidence="11">The sequence shown here is derived from an EMBL/GenBank/DDBJ whole genome shotgun (WGS) entry which is preliminary data.</text>
</comment>